<comment type="caution">
    <text evidence="7">The sequence shown here is derived from an EMBL/GenBank/DDBJ whole genome shotgun (WGS) entry which is preliminary data.</text>
</comment>
<feature type="domain" description="HTH tetR-type" evidence="6">
    <location>
        <begin position="30"/>
        <end position="89"/>
    </location>
</feature>
<dbReference type="SUPFAM" id="SSF48498">
    <property type="entry name" value="Tetracyclin repressor-like, C-terminal domain"/>
    <property type="match status" value="1"/>
</dbReference>
<accession>A0A1J4N179</accession>
<dbReference type="PANTHER" id="PTHR30055:SF234">
    <property type="entry name" value="HTH-TYPE TRANSCRIPTIONAL REGULATOR BETI"/>
    <property type="match status" value="1"/>
</dbReference>
<dbReference type="Gene3D" id="1.10.357.10">
    <property type="entry name" value="Tetracycline Repressor, domain 2"/>
    <property type="match status" value="1"/>
</dbReference>
<keyword evidence="3" id="KW-0804">Transcription</keyword>
<feature type="region of interest" description="Disordered" evidence="5">
    <location>
        <begin position="1"/>
        <end position="28"/>
    </location>
</feature>
<evidence type="ECO:0000256" key="1">
    <source>
        <dbReference type="ARBA" id="ARBA00023015"/>
    </source>
</evidence>
<dbReference type="InterPro" id="IPR049445">
    <property type="entry name" value="TetR_SbtR-like_C"/>
</dbReference>
<dbReference type="PANTHER" id="PTHR30055">
    <property type="entry name" value="HTH-TYPE TRANSCRIPTIONAL REGULATOR RUTR"/>
    <property type="match status" value="1"/>
</dbReference>
<dbReference type="AlphaFoldDB" id="A0A1J4N179"/>
<proteinExistence type="predicted"/>
<dbReference type="OrthoDB" id="3382616at2"/>
<evidence type="ECO:0000256" key="4">
    <source>
        <dbReference type="PROSITE-ProRule" id="PRU00335"/>
    </source>
</evidence>
<dbReference type="InterPro" id="IPR050109">
    <property type="entry name" value="HTH-type_TetR-like_transc_reg"/>
</dbReference>
<dbReference type="Pfam" id="PF21597">
    <property type="entry name" value="TetR_C_43"/>
    <property type="match status" value="1"/>
</dbReference>
<dbReference type="EMBL" id="JZDQ02000027">
    <property type="protein sequence ID" value="OIJ25274.1"/>
    <property type="molecule type" value="Genomic_DNA"/>
</dbReference>
<keyword evidence="2 4" id="KW-0238">DNA-binding</keyword>
<evidence type="ECO:0000256" key="3">
    <source>
        <dbReference type="ARBA" id="ARBA00023163"/>
    </source>
</evidence>
<dbReference type="Proteomes" id="UP000033772">
    <property type="component" value="Unassembled WGS sequence"/>
</dbReference>
<dbReference type="Pfam" id="PF00440">
    <property type="entry name" value="TetR_N"/>
    <property type="match status" value="1"/>
</dbReference>
<protein>
    <recommendedName>
        <fullName evidence="6">HTH tetR-type domain-containing protein</fullName>
    </recommendedName>
</protein>
<reference evidence="7" key="1">
    <citation type="submission" date="2016-10" db="EMBL/GenBank/DDBJ databases">
        <title>Draft Genome Sequence of Nocardioides luteus Strain BAFB, an Alkane-Degrading Bacterium Isolated from JP-7 Polluted Soil.</title>
        <authorList>
            <person name="Brown L."/>
            <person name="Ruiz O.N."/>
            <person name="Gunasekera T."/>
        </authorList>
    </citation>
    <scope>NUCLEOTIDE SEQUENCE [LARGE SCALE GENOMIC DNA]</scope>
    <source>
        <strain evidence="7">BAFB</strain>
    </source>
</reference>
<keyword evidence="1" id="KW-0805">Transcription regulation</keyword>
<evidence type="ECO:0000259" key="6">
    <source>
        <dbReference type="PROSITE" id="PS50977"/>
    </source>
</evidence>
<evidence type="ECO:0000256" key="5">
    <source>
        <dbReference type="SAM" id="MobiDB-lite"/>
    </source>
</evidence>
<dbReference type="InterPro" id="IPR001647">
    <property type="entry name" value="HTH_TetR"/>
</dbReference>
<feature type="DNA-binding region" description="H-T-H motif" evidence="4">
    <location>
        <begin position="52"/>
        <end position="71"/>
    </location>
</feature>
<dbReference type="GO" id="GO:0000976">
    <property type="term" value="F:transcription cis-regulatory region binding"/>
    <property type="evidence" value="ECO:0007669"/>
    <property type="project" value="TreeGrafter"/>
</dbReference>
<dbReference type="PRINTS" id="PR00455">
    <property type="entry name" value="HTHTETR"/>
</dbReference>
<keyword evidence="8" id="KW-1185">Reference proteome</keyword>
<gene>
    <name evidence="7" type="ORF">UG56_018770</name>
</gene>
<evidence type="ECO:0000256" key="2">
    <source>
        <dbReference type="ARBA" id="ARBA00023125"/>
    </source>
</evidence>
<dbReference type="STRING" id="1844.UG56_018770"/>
<dbReference type="InterPro" id="IPR036271">
    <property type="entry name" value="Tet_transcr_reg_TetR-rel_C_sf"/>
</dbReference>
<dbReference type="InterPro" id="IPR009057">
    <property type="entry name" value="Homeodomain-like_sf"/>
</dbReference>
<evidence type="ECO:0000313" key="7">
    <source>
        <dbReference type="EMBL" id="OIJ25274.1"/>
    </source>
</evidence>
<dbReference type="PROSITE" id="PS50977">
    <property type="entry name" value="HTH_TETR_2"/>
    <property type="match status" value="1"/>
</dbReference>
<name>A0A1J4N179_9ACTN</name>
<dbReference type="SUPFAM" id="SSF46689">
    <property type="entry name" value="Homeodomain-like"/>
    <property type="match status" value="1"/>
</dbReference>
<feature type="compositionally biased region" description="Basic and acidic residues" evidence="5">
    <location>
        <begin position="1"/>
        <end position="15"/>
    </location>
</feature>
<dbReference type="GO" id="GO:0003700">
    <property type="term" value="F:DNA-binding transcription factor activity"/>
    <property type="evidence" value="ECO:0007669"/>
    <property type="project" value="TreeGrafter"/>
</dbReference>
<organism evidence="7 8">
    <name type="scientific">Nocardioides luteus</name>
    <dbReference type="NCBI Taxonomy" id="1844"/>
    <lineage>
        <taxon>Bacteria</taxon>
        <taxon>Bacillati</taxon>
        <taxon>Actinomycetota</taxon>
        <taxon>Actinomycetes</taxon>
        <taxon>Propionibacteriales</taxon>
        <taxon>Nocardioidaceae</taxon>
        <taxon>Nocardioides</taxon>
    </lineage>
</organism>
<sequence length="239" mass="26219">MGCPKDDDERPDRPRARPRRPARAERRDSIRNRERIVAAAQAVFQRDGIHAPLDHIAAEASVGSGTLYRHFPDRLELWTSVLTEPLQAHLATAQAALAADDPWDGLVAYLTASCELEAAASGYVNLMSTHFEGGSELAVLRTEIQQAVEAVVRRAVDAGVVRSDMVPEDLLFVVLSHSKVVEVTGAAAPQAWRRNLAFYLDAFRPEGAHPIDVPPLTPRQVLLSLLVPSARSRRRGRAT</sequence>
<evidence type="ECO:0000313" key="8">
    <source>
        <dbReference type="Proteomes" id="UP000033772"/>
    </source>
</evidence>
<dbReference type="RefSeq" id="WP_045551295.1">
    <property type="nucleotide sequence ID" value="NZ_JZDQ02000027.1"/>
</dbReference>